<evidence type="ECO:0000313" key="1">
    <source>
        <dbReference type="EMBL" id="REG77538.1"/>
    </source>
</evidence>
<keyword evidence="2" id="KW-1185">Reference proteome</keyword>
<accession>A0A3E0D7J0</accession>
<organism evidence="1 2">
    <name type="scientific">Algoriphagus antarcticus</name>
    <dbReference type="NCBI Taxonomy" id="238540"/>
    <lineage>
        <taxon>Bacteria</taxon>
        <taxon>Pseudomonadati</taxon>
        <taxon>Bacteroidota</taxon>
        <taxon>Cytophagia</taxon>
        <taxon>Cytophagales</taxon>
        <taxon>Cyclobacteriaceae</taxon>
        <taxon>Algoriphagus</taxon>
    </lineage>
</organism>
<dbReference type="Gene3D" id="2.40.50.870">
    <property type="entry name" value="Protein of unknown function (DUF3299)"/>
    <property type="match status" value="1"/>
</dbReference>
<dbReference type="RefSeq" id="WP_086543917.1">
    <property type="nucleotide sequence ID" value="NZ_MSSW01000099.1"/>
</dbReference>
<name>A0A3E0D7J0_9BACT</name>
<evidence type="ECO:0008006" key="3">
    <source>
        <dbReference type="Google" id="ProtNLM"/>
    </source>
</evidence>
<sequence>MPKAVLIILLIFITFSSFSQTKITWETLEDVSFTDKYSKEVKAYYYFPRFGPSVLALNNREVIIKGYVLEIDRGNDVYILSANPFAACFFCGGAGPESIVELKLPKDHPRFEMDQIVTFKGVLKLNAVDIYQCNYILEKASVVK</sequence>
<dbReference type="OrthoDB" id="1348500at2"/>
<evidence type="ECO:0000313" key="2">
    <source>
        <dbReference type="Proteomes" id="UP000256405"/>
    </source>
</evidence>
<proteinExistence type="predicted"/>
<dbReference type="AlphaFoldDB" id="A0A3E0D7J0"/>
<comment type="caution">
    <text evidence="1">The sequence shown here is derived from an EMBL/GenBank/DDBJ whole genome shotgun (WGS) entry which is preliminary data.</text>
</comment>
<reference evidence="1 2" key="1">
    <citation type="submission" date="2018-08" db="EMBL/GenBank/DDBJ databases">
        <title>Genomic Encyclopedia of Archaeal and Bacterial Type Strains, Phase II (KMG-II): from individual species to whole genera.</title>
        <authorList>
            <person name="Goeker M."/>
        </authorList>
    </citation>
    <scope>NUCLEOTIDE SEQUENCE [LARGE SCALE GENOMIC DNA]</scope>
    <source>
        <strain evidence="1 2">DSM 15986</strain>
    </source>
</reference>
<dbReference type="EMBL" id="QUNF01000042">
    <property type="protein sequence ID" value="REG77538.1"/>
    <property type="molecule type" value="Genomic_DNA"/>
</dbReference>
<protein>
    <recommendedName>
        <fullName evidence="3">DUF3299 domain-containing protein</fullName>
    </recommendedName>
</protein>
<gene>
    <name evidence="1" type="ORF">C8N25_14210</name>
</gene>
<dbReference type="Proteomes" id="UP000256405">
    <property type="component" value="Unassembled WGS sequence"/>
</dbReference>